<organism evidence="1">
    <name type="scientific">Arundo donax</name>
    <name type="common">Giant reed</name>
    <name type="synonym">Donax arundinaceus</name>
    <dbReference type="NCBI Taxonomy" id="35708"/>
    <lineage>
        <taxon>Eukaryota</taxon>
        <taxon>Viridiplantae</taxon>
        <taxon>Streptophyta</taxon>
        <taxon>Embryophyta</taxon>
        <taxon>Tracheophyta</taxon>
        <taxon>Spermatophyta</taxon>
        <taxon>Magnoliopsida</taxon>
        <taxon>Liliopsida</taxon>
        <taxon>Poales</taxon>
        <taxon>Poaceae</taxon>
        <taxon>PACMAD clade</taxon>
        <taxon>Arundinoideae</taxon>
        <taxon>Arundineae</taxon>
        <taxon>Arundo</taxon>
    </lineage>
</organism>
<name>A0A0A9FTD0_ARUDO</name>
<reference evidence="1" key="2">
    <citation type="journal article" date="2015" name="Data Brief">
        <title>Shoot transcriptome of the giant reed, Arundo donax.</title>
        <authorList>
            <person name="Barrero R.A."/>
            <person name="Guerrero F.D."/>
            <person name="Moolhuijzen P."/>
            <person name="Goolsby J.A."/>
            <person name="Tidwell J."/>
            <person name="Bellgard S.E."/>
            <person name="Bellgard M.I."/>
        </authorList>
    </citation>
    <scope>NUCLEOTIDE SEQUENCE</scope>
    <source>
        <tissue evidence="1">Shoot tissue taken approximately 20 cm above the soil surface</tissue>
    </source>
</reference>
<reference evidence="1" key="1">
    <citation type="submission" date="2014-09" db="EMBL/GenBank/DDBJ databases">
        <authorList>
            <person name="Magalhaes I.L.F."/>
            <person name="Oliveira U."/>
            <person name="Santos F.R."/>
            <person name="Vidigal T.H.D.A."/>
            <person name="Brescovit A.D."/>
            <person name="Santos A.J."/>
        </authorList>
    </citation>
    <scope>NUCLEOTIDE SEQUENCE</scope>
    <source>
        <tissue evidence="1">Shoot tissue taken approximately 20 cm above the soil surface</tissue>
    </source>
</reference>
<evidence type="ECO:0000313" key="1">
    <source>
        <dbReference type="EMBL" id="JAE16090.1"/>
    </source>
</evidence>
<dbReference type="AlphaFoldDB" id="A0A0A9FTD0"/>
<proteinExistence type="predicted"/>
<protein>
    <submittedName>
        <fullName evidence="1">Uncharacterized protein</fullName>
    </submittedName>
</protein>
<dbReference type="EMBL" id="GBRH01181806">
    <property type="protein sequence ID" value="JAE16090.1"/>
    <property type="molecule type" value="Transcribed_RNA"/>
</dbReference>
<sequence>MDTSLVPWFRRGKSTREAISTVPHKTMGSHMKIHCD</sequence>
<accession>A0A0A9FTD0</accession>